<dbReference type="InterPro" id="IPR003497">
    <property type="entry name" value="BRO_N_domain"/>
</dbReference>
<dbReference type="EMBL" id="RAHH01000006">
    <property type="protein sequence ID" value="RJT45688.1"/>
    <property type="molecule type" value="Genomic_DNA"/>
</dbReference>
<dbReference type="PANTHER" id="PTHR36180:SF2">
    <property type="entry name" value="BRO FAMILY PROTEIN"/>
    <property type="match status" value="1"/>
</dbReference>
<dbReference type="PANTHER" id="PTHR36180">
    <property type="entry name" value="DNA-BINDING PROTEIN-RELATED-RELATED"/>
    <property type="match status" value="1"/>
</dbReference>
<name>A0A419NBW8_9GAMM</name>
<organism evidence="2 3">
    <name type="scientific">Rahnella woolbedingensis</name>
    <dbReference type="NCBI Taxonomy" id="1510574"/>
    <lineage>
        <taxon>Bacteria</taxon>
        <taxon>Pseudomonadati</taxon>
        <taxon>Pseudomonadota</taxon>
        <taxon>Gammaproteobacteria</taxon>
        <taxon>Enterobacterales</taxon>
        <taxon>Yersiniaceae</taxon>
        <taxon>Rahnella</taxon>
    </lineage>
</organism>
<proteinExistence type="predicted"/>
<dbReference type="Pfam" id="PF02498">
    <property type="entry name" value="Bro-N"/>
    <property type="match status" value="1"/>
</dbReference>
<dbReference type="Proteomes" id="UP000284908">
    <property type="component" value="Unassembled WGS sequence"/>
</dbReference>
<dbReference type="PROSITE" id="PS51750">
    <property type="entry name" value="BRO_N"/>
    <property type="match status" value="1"/>
</dbReference>
<feature type="domain" description="Bro-N" evidence="1">
    <location>
        <begin position="2"/>
        <end position="110"/>
    </location>
</feature>
<keyword evidence="3" id="KW-1185">Reference proteome</keyword>
<dbReference type="AlphaFoldDB" id="A0A419NBW8"/>
<comment type="caution">
    <text evidence="2">The sequence shown here is derived from an EMBL/GenBank/DDBJ whole genome shotgun (WGS) entry which is preliminary data.</text>
</comment>
<sequence>MNSAIKTFDFKSDAGELLASVRTVRIDSSPWFFAVDVCEALGLSHTHKALLAVDDEDKCEQEQYSGSGRKPLLVNESGLYTLILKSRKPQAKRFKRWITADVLPSIRATGSYGLEPVSAMPDFSDEVAAARAWADEREQRRISEGYVQRQAKYISHLENLFQPGMTPFQFCKQLNGVNVSQVNAFLEKNEWLYDERPDSRNASWRVKSYARDLYLRERHNRVDPCDTESFDTWKPILLRKGAVWLYRHYLKGNLPMKKSWDGKYSHDTDLAGAA</sequence>
<accession>A0A419NBW8</accession>
<protein>
    <submittedName>
        <fullName evidence="2">Transporter</fullName>
    </submittedName>
</protein>
<evidence type="ECO:0000259" key="1">
    <source>
        <dbReference type="PROSITE" id="PS51750"/>
    </source>
</evidence>
<dbReference type="OrthoDB" id="79831at2"/>
<reference evidence="2 3" key="1">
    <citation type="submission" date="2018-09" db="EMBL/GenBank/DDBJ databases">
        <authorList>
            <person name="Le Fleche-Mateos A."/>
        </authorList>
    </citation>
    <scope>NUCLEOTIDE SEQUENCE [LARGE SCALE GENOMIC DNA]</scope>
    <source>
        <strain evidence="2 3">DSM 27399</strain>
    </source>
</reference>
<dbReference type="RefSeq" id="WP_095921511.1">
    <property type="nucleotide sequence ID" value="NZ_RAHH01000006.1"/>
</dbReference>
<gene>
    <name evidence="2" type="ORF">D6C13_06070</name>
</gene>
<evidence type="ECO:0000313" key="2">
    <source>
        <dbReference type="EMBL" id="RJT45688.1"/>
    </source>
</evidence>
<dbReference type="SMART" id="SM01040">
    <property type="entry name" value="Bro-N"/>
    <property type="match status" value="1"/>
</dbReference>
<evidence type="ECO:0000313" key="3">
    <source>
        <dbReference type="Proteomes" id="UP000284908"/>
    </source>
</evidence>